<protein>
    <recommendedName>
        <fullName evidence="3">Thioesterase domain-containing protein</fullName>
    </recommendedName>
</protein>
<dbReference type="InterPro" id="IPR039298">
    <property type="entry name" value="ACOT13"/>
</dbReference>
<sequence>MSSPQPQDPTKVPGNASLPIKEHLCDLLSLPIRNPEYQKKLFASTCMSRMKLTEVSTRAMVDEPEREEARVVMELVVHDDMLNLANSVHGGCTAYLVDFCSSLALVVLRTKQKGELAALSVSQSMNIVFHSPAFLGDTLRIVNSTISMGARVMTARTEIWNETHHRLVATGVHVKMEPSPPKAKM</sequence>
<dbReference type="InterPro" id="IPR029069">
    <property type="entry name" value="HotDog_dom_sf"/>
</dbReference>
<dbReference type="InterPro" id="IPR006683">
    <property type="entry name" value="Thioestr_dom"/>
</dbReference>
<dbReference type="Pfam" id="PF03061">
    <property type="entry name" value="4HBT"/>
    <property type="match status" value="1"/>
</dbReference>
<dbReference type="EMBL" id="JBANRG010000002">
    <property type="protein sequence ID" value="KAK7470032.1"/>
    <property type="molecule type" value="Genomic_DNA"/>
</dbReference>
<comment type="caution">
    <text evidence="4">The sequence shown here is derived from an EMBL/GenBank/DDBJ whole genome shotgun (WGS) entry which is preliminary data.</text>
</comment>
<organism evidence="4 5">
    <name type="scientific">Marasmiellus scandens</name>
    <dbReference type="NCBI Taxonomy" id="2682957"/>
    <lineage>
        <taxon>Eukaryota</taxon>
        <taxon>Fungi</taxon>
        <taxon>Dikarya</taxon>
        <taxon>Basidiomycota</taxon>
        <taxon>Agaricomycotina</taxon>
        <taxon>Agaricomycetes</taxon>
        <taxon>Agaricomycetidae</taxon>
        <taxon>Agaricales</taxon>
        <taxon>Marasmiineae</taxon>
        <taxon>Omphalotaceae</taxon>
        <taxon>Marasmiellus</taxon>
    </lineage>
</organism>
<reference evidence="4 5" key="1">
    <citation type="submission" date="2024-01" db="EMBL/GenBank/DDBJ databases">
        <title>A draft genome for the cacao thread blight pathogen Marasmiellus scandens.</title>
        <authorList>
            <person name="Baruah I.K."/>
            <person name="Leung J."/>
            <person name="Bukari Y."/>
            <person name="Amoako-Attah I."/>
            <person name="Meinhardt L.W."/>
            <person name="Bailey B.A."/>
            <person name="Cohen S.P."/>
        </authorList>
    </citation>
    <scope>NUCLEOTIDE SEQUENCE [LARGE SCALE GENOMIC DNA]</scope>
    <source>
        <strain evidence="4 5">GH-19</strain>
    </source>
</reference>
<feature type="domain" description="Thioesterase" evidence="3">
    <location>
        <begin position="86"/>
        <end position="165"/>
    </location>
</feature>
<gene>
    <name evidence="4" type="ORF">VKT23_001467</name>
</gene>
<evidence type="ECO:0000259" key="3">
    <source>
        <dbReference type="Pfam" id="PF03061"/>
    </source>
</evidence>
<keyword evidence="5" id="KW-1185">Reference proteome</keyword>
<evidence type="ECO:0000256" key="1">
    <source>
        <dbReference type="ARBA" id="ARBA00008324"/>
    </source>
</evidence>
<accession>A0ABR1K0J2</accession>
<dbReference type="NCBIfam" id="TIGR00369">
    <property type="entry name" value="unchar_dom_1"/>
    <property type="match status" value="1"/>
</dbReference>
<dbReference type="PANTHER" id="PTHR21660:SF1">
    <property type="entry name" value="ACYL-COENZYME A THIOESTERASE 13"/>
    <property type="match status" value="1"/>
</dbReference>
<name>A0ABR1K0J2_9AGAR</name>
<proteinExistence type="inferred from homology"/>
<keyword evidence="2" id="KW-0378">Hydrolase</keyword>
<evidence type="ECO:0000313" key="5">
    <source>
        <dbReference type="Proteomes" id="UP001498398"/>
    </source>
</evidence>
<dbReference type="SUPFAM" id="SSF54637">
    <property type="entry name" value="Thioesterase/thiol ester dehydrase-isomerase"/>
    <property type="match status" value="1"/>
</dbReference>
<comment type="similarity">
    <text evidence="1">Belongs to the thioesterase PaaI family.</text>
</comment>
<dbReference type="InterPro" id="IPR003736">
    <property type="entry name" value="PAAI_dom"/>
</dbReference>
<evidence type="ECO:0000256" key="2">
    <source>
        <dbReference type="ARBA" id="ARBA00022801"/>
    </source>
</evidence>
<dbReference type="Proteomes" id="UP001498398">
    <property type="component" value="Unassembled WGS sequence"/>
</dbReference>
<dbReference type="PANTHER" id="PTHR21660">
    <property type="entry name" value="THIOESTERASE SUPERFAMILY MEMBER-RELATED"/>
    <property type="match status" value="1"/>
</dbReference>
<evidence type="ECO:0000313" key="4">
    <source>
        <dbReference type="EMBL" id="KAK7470032.1"/>
    </source>
</evidence>
<dbReference type="Gene3D" id="3.10.129.10">
    <property type="entry name" value="Hotdog Thioesterase"/>
    <property type="match status" value="1"/>
</dbReference>
<dbReference type="CDD" id="cd03443">
    <property type="entry name" value="PaaI_thioesterase"/>
    <property type="match status" value="1"/>
</dbReference>